<feature type="transmembrane region" description="Helical" evidence="1">
    <location>
        <begin position="447"/>
        <end position="466"/>
    </location>
</feature>
<keyword evidence="3" id="KW-1185">Reference proteome</keyword>
<feature type="transmembrane region" description="Helical" evidence="1">
    <location>
        <begin position="390"/>
        <end position="410"/>
    </location>
</feature>
<feature type="transmembrane region" description="Helical" evidence="1">
    <location>
        <begin position="417"/>
        <end position="435"/>
    </location>
</feature>
<accession>A0A267MKJ8</accession>
<dbReference type="PANTHER" id="PTHR30282:SF0">
    <property type="entry name" value="P-AMINOBENZOYL-GLUTAMATE TRANSPORT PROTEIN"/>
    <property type="match status" value="1"/>
</dbReference>
<dbReference type="OrthoDB" id="3314392at2"/>
<keyword evidence="1" id="KW-0472">Membrane</keyword>
<feature type="transmembrane region" description="Helical" evidence="1">
    <location>
        <begin position="351"/>
        <end position="370"/>
    </location>
</feature>
<dbReference type="Proteomes" id="UP000216024">
    <property type="component" value="Unassembled WGS sequence"/>
</dbReference>
<protein>
    <submittedName>
        <fullName evidence="2">Aminobenzoyl-glutamate transporter</fullName>
    </submittedName>
</protein>
<sequence>MKTTEKKNGLFFKFLDTIEKVGNRLPHPVTIFLLFSLAVMVISHIAAKAGVQIDFTMIDRKTNEVKDVTIQAVTLLDADGIRYMFSKAVKNFTGFAPLGTVLVAMLGVGVAEGTGLISALLRKLVLSTPKKLITMVVVFAGIMSNVASDAGYVVLVPLGAIVFLSFGRHPLAGLAAAFAGVSGGFSANLLVGTVDPLLGGISTEAARFISEGYTVAPTANWYFMIVSTFIITAIGTLVTEKIVEPRLGEYKGEEAVDLDELTADEKRGLRMAGIALLIFVGTIVALVVPEGAILRNPETGGIMKGSAFMAGLVPIITLFFLIPGVAYGIAAKTVKSDKDVVRFMSKAMSTMGGYLVLAFVAAQFVAYFKYTNLGTILAVKGADFLQATGMTGLPMIIGFIIVSAFINLFIGSASAKWAIMAPVFIPMLMRIGYSPEFTQVAYRIGDSTTNIISPLMSYFAVIVAFAQKYDKKIGIGTLISTMVPYSMMFLLGWSILLIIWFITGAPIGPDAFIKLPM</sequence>
<feature type="transmembrane region" description="Helical" evidence="1">
    <location>
        <begin position="92"/>
        <end position="111"/>
    </location>
</feature>
<name>A0A267MKJ8_9FIRM</name>
<evidence type="ECO:0000313" key="2">
    <source>
        <dbReference type="EMBL" id="PAB59947.1"/>
    </source>
</evidence>
<keyword evidence="1" id="KW-1133">Transmembrane helix</keyword>
<dbReference type="GO" id="GO:0015558">
    <property type="term" value="F:secondary active p-aminobenzoyl-glutamate transmembrane transporter activity"/>
    <property type="evidence" value="ECO:0007669"/>
    <property type="project" value="InterPro"/>
</dbReference>
<dbReference type="RefSeq" id="WP_095132871.1">
    <property type="nucleotide sequence ID" value="NZ_NIBG01000005.1"/>
</dbReference>
<organism evidence="2 3">
    <name type="scientific">Anaeromicrobium sediminis</name>
    <dbReference type="NCBI Taxonomy" id="1478221"/>
    <lineage>
        <taxon>Bacteria</taxon>
        <taxon>Bacillati</taxon>
        <taxon>Bacillota</taxon>
        <taxon>Clostridia</taxon>
        <taxon>Peptostreptococcales</taxon>
        <taxon>Thermotaleaceae</taxon>
        <taxon>Anaeromicrobium</taxon>
    </lineage>
</organism>
<feature type="transmembrane region" description="Helical" evidence="1">
    <location>
        <begin position="29"/>
        <end position="51"/>
    </location>
</feature>
<feature type="transmembrane region" description="Helical" evidence="1">
    <location>
        <begin position="131"/>
        <end position="164"/>
    </location>
</feature>
<comment type="caution">
    <text evidence="2">The sequence shown here is derived from an EMBL/GenBank/DDBJ whole genome shotgun (WGS) entry which is preliminary data.</text>
</comment>
<evidence type="ECO:0000256" key="1">
    <source>
        <dbReference type="SAM" id="Phobius"/>
    </source>
</evidence>
<proteinExistence type="predicted"/>
<keyword evidence="1" id="KW-0812">Transmembrane</keyword>
<dbReference type="AlphaFoldDB" id="A0A267MKJ8"/>
<dbReference type="EMBL" id="NIBG01000005">
    <property type="protein sequence ID" value="PAB59947.1"/>
    <property type="molecule type" value="Genomic_DNA"/>
</dbReference>
<dbReference type="GO" id="GO:1902604">
    <property type="term" value="P:p-aminobenzoyl-glutamate transmembrane transport"/>
    <property type="evidence" value="ECO:0007669"/>
    <property type="project" value="InterPro"/>
</dbReference>
<feature type="transmembrane region" description="Helical" evidence="1">
    <location>
        <begin position="221"/>
        <end position="239"/>
    </location>
</feature>
<dbReference type="InterPro" id="IPR004697">
    <property type="entry name" value="AbgT"/>
</dbReference>
<gene>
    <name evidence="2" type="ORF">CCE28_08310</name>
</gene>
<feature type="transmembrane region" description="Helical" evidence="1">
    <location>
        <begin position="268"/>
        <end position="288"/>
    </location>
</feature>
<dbReference type="Pfam" id="PF03806">
    <property type="entry name" value="ABG_transport"/>
    <property type="match status" value="1"/>
</dbReference>
<evidence type="ECO:0000313" key="3">
    <source>
        <dbReference type="Proteomes" id="UP000216024"/>
    </source>
</evidence>
<feature type="transmembrane region" description="Helical" evidence="1">
    <location>
        <begin position="171"/>
        <end position="191"/>
    </location>
</feature>
<feature type="transmembrane region" description="Helical" evidence="1">
    <location>
        <begin position="487"/>
        <end position="507"/>
    </location>
</feature>
<dbReference type="PANTHER" id="PTHR30282">
    <property type="entry name" value="P-AMINOBENZOYL GLUTAMATE TRANSPORTER"/>
    <property type="match status" value="1"/>
</dbReference>
<reference evidence="2 3" key="1">
    <citation type="submission" date="2017-06" db="EMBL/GenBank/DDBJ databases">
        <title>Draft genome sequence of anaerobic fermentative bacterium Anaeromicrobium sediminis DY2726D isolated from West Pacific Ocean sediments.</title>
        <authorList>
            <person name="Zeng X."/>
        </authorList>
    </citation>
    <scope>NUCLEOTIDE SEQUENCE [LARGE SCALE GENOMIC DNA]</scope>
    <source>
        <strain evidence="2 3">DY2726D</strain>
    </source>
</reference>
<feature type="transmembrane region" description="Helical" evidence="1">
    <location>
        <begin position="308"/>
        <end position="330"/>
    </location>
</feature>